<dbReference type="Pfam" id="PF05951">
    <property type="entry name" value="Peptidase_M15_2"/>
    <property type="match status" value="1"/>
</dbReference>
<evidence type="ECO:0000313" key="12">
    <source>
        <dbReference type="EMBL" id="CBA73121.1"/>
    </source>
</evidence>
<evidence type="ECO:0000256" key="3">
    <source>
        <dbReference type="ARBA" id="ARBA00022670"/>
    </source>
</evidence>
<comment type="similarity">
    <text evidence="10">Belongs to the peptidase M15 family.</text>
</comment>
<evidence type="ECO:0000256" key="10">
    <source>
        <dbReference type="ARBA" id="ARBA00093448"/>
    </source>
</evidence>
<keyword evidence="5" id="KW-0732">Signal</keyword>
<name>D2TZL1_9GAMM</name>
<evidence type="ECO:0000256" key="4">
    <source>
        <dbReference type="ARBA" id="ARBA00022723"/>
    </source>
</evidence>
<evidence type="ECO:0000256" key="8">
    <source>
        <dbReference type="ARBA" id="ARBA00023049"/>
    </source>
</evidence>
<accession>D2TZL1</accession>
<dbReference type="CDD" id="cd14844">
    <property type="entry name" value="Zn-DD-carboxypeptidase_like"/>
    <property type="match status" value="1"/>
</dbReference>
<comment type="cofactor">
    <cofactor evidence="1">
        <name>Zn(2+)</name>
        <dbReference type="ChEBI" id="CHEBI:29105"/>
    </cofactor>
</comment>
<dbReference type="InterPro" id="IPR010275">
    <property type="entry name" value="MepK"/>
</dbReference>
<evidence type="ECO:0000256" key="11">
    <source>
        <dbReference type="ARBA" id="ARBA00093666"/>
    </source>
</evidence>
<reference evidence="12" key="1">
    <citation type="journal article" date="2010" name="Insect Mol. Biol.">
        <title>The draft genome sequence of Arsenophonus nasoniae, son-killer bacterium of Nasonia vitripennis, reveals genes associated with virulence and symbiosis.</title>
        <authorList>
            <person name="Wilkes T."/>
            <person name="Darby A.C."/>
            <person name="Choi J."/>
            <person name="Colborne J.K."/>
            <person name="Werren J.H."/>
            <person name="Hurst G.D.D."/>
        </authorList>
    </citation>
    <scope>NUCLEOTIDE SEQUENCE</scope>
</reference>
<keyword evidence="8" id="KW-0482">Metalloprotease</keyword>
<comment type="pathway">
    <text evidence="2">Cell wall biogenesis; cell wall polysaccharide biosynthesis.</text>
</comment>
<evidence type="ECO:0000256" key="2">
    <source>
        <dbReference type="ARBA" id="ARBA00004776"/>
    </source>
</evidence>
<dbReference type="PANTHER" id="PTHR37425">
    <property type="match status" value="1"/>
</dbReference>
<evidence type="ECO:0000256" key="9">
    <source>
        <dbReference type="ARBA" id="ARBA00023316"/>
    </source>
</evidence>
<keyword evidence="6" id="KW-0378">Hydrolase</keyword>
<sequence>MAMDNIDQNRRKWLGYGAITLGFSLLPSHAFAALTTPRPKILRFENLHTGEFLKTEFFDGRRYNNAELTRLNHLFRDHRNNKIKTIDPKLFDQIYLLQMLMGTNKPVQLVSGYRSVETNNALRRKSSGVAKNSYHTHGRAMDFHIKGIELSHIRKAALKMRAGGVGYYPNSNFVHIDTGPVRKW</sequence>
<organism evidence="12">
    <name type="scientific">Arsenophonus nasoniae</name>
    <name type="common">son-killer infecting Nasonia vitripennis</name>
    <dbReference type="NCBI Taxonomy" id="638"/>
    <lineage>
        <taxon>Bacteria</taxon>
        <taxon>Pseudomonadati</taxon>
        <taxon>Pseudomonadota</taxon>
        <taxon>Gammaproteobacteria</taxon>
        <taxon>Enterobacterales</taxon>
        <taxon>Morganellaceae</taxon>
        <taxon>Arsenophonus</taxon>
    </lineage>
</organism>
<dbReference type="InterPro" id="IPR009045">
    <property type="entry name" value="Zn_M74/Hedgehog-like"/>
</dbReference>
<keyword evidence="9" id="KW-0961">Cell wall biogenesis/degradation</keyword>
<dbReference type="AlphaFoldDB" id="D2TZL1"/>
<keyword evidence="4" id="KW-0479">Metal-binding</keyword>
<dbReference type="EMBL" id="FN545192">
    <property type="protein sequence ID" value="CBA73121.1"/>
    <property type="molecule type" value="Genomic_DNA"/>
</dbReference>
<dbReference type="GO" id="GO:0046872">
    <property type="term" value="F:metal ion binding"/>
    <property type="evidence" value="ECO:0007669"/>
    <property type="project" value="UniProtKB-KW"/>
</dbReference>
<evidence type="ECO:0000256" key="6">
    <source>
        <dbReference type="ARBA" id="ARBA00022801"/>
    </source>
</evidence>
<dbReference type="GO" id="GO:0071555">
    <property type="term" value="P:cell wall organization"/>
    <property type="evidence" value="ECO:0007669"/>
    <property type="project" value="UniProtKB-KW"/>
</dbReference>
<dbReference type="Gene3D" id="3.30.1380.10">
    <property type="match status" value="1"/>
</dbReference>
<protein>
    <recommendedName>
        <fullName evidence="11">Murein endopeptidase K</fullName>
    </recommendedName>
</protein>
<dbReference type="SUPFAM" id="SSF55166">
    <property type="entry name" value="Hedgehog/DD-peptidase"/>
    <property type="match status" value="1"/>
</dbReference>
<evidence type="ECO:0000256" key="5">
    <source>
        <dbReference type="ARBA" id="ARBA00022729"/>
    </source>
</evidence>
<proteinExistence type="inferred from homology"/>
<keyword evidence="7" id="KW-0862">Zinc</keyword>
<gene>
    <name evidence="12" type="ORF">ARN_16310</name>
</gene>
<keyword evidence="3" id="KW-0645">Protease</keyword>
<evidence type="ECO:0000256" key="7">
    <source>
        <dbReference type="ARBA" id="ARBA00022833"/>
    </source>
</evidence>
<dbReference type="PANTHER" id="PTHR37425:SF1">
    <property type="entry name" value="OUTER MEMBRANE PROTEIN"/>
    <property type="match status" value="1"/>
</dbReference>
<dbReference type="GO" id="GO:0008237">
    <property type="term" value="F:metallopeptidase activity"/>
    <property type="evidence" value="ECO:0007669"/>
    <property type="project" value="UniProtKB-KW"/>
</dbReference>
<dbReference type="GO" id="GO:0006508">
    <property type="term" value="P:proteolysis"/>
    <property type="evidence" value="ECO:0007669"/>
    <property type="project" value="UniProtKB-KW"/>
</dbReference>
<evidence type="ECO:0000256" key="1">
    <source>
        <dbReference type="ARBA" id="ARBA00001947"/>
    </source>
</evidence>